<evidence type="ECO:0000256" key="1">
    <source>
        <dbReference type="SAM" id="MobiDB-lite"/>
    </source>
</evidence>
<keyword evidence="3" id="KW-1185">Reference proteome</keyword>
<name>A0A7X1NM42_9MICC</name>
<dbReference type="EMBL" id="VJXX01000001">
    <property type="protein sequence ID" value="MPY09276.1"/>
    <property type="molecule type" value="Genomic_DNA"/>
</dbReference>
<comment type="caution">
    <text evidence="2">The sequence shown here is derived from an EMBL/GenBank/DDBJ whole genome shotgun (WGS) entry which is preliminary data.</text>
</comment>
<reference evidence="3" key="1">
    <citation type="submission" date="2019-07" db="EMBL/GenBank/DDBJ databases">
        <title>Arthrobacter KR32 sp. nov., isolated from mountain cheese made of cows milk.</title>
        <authorList>
            <person name="Flegler A."/>
        </authorList>
    </citation>
    <scope>NUCLEOTIDE SEQUENCE [LARGE SCALE GENOMIC DNA]</scope>
    <source>
        <strain evidence="3">KR32</strain>
    </source>
</reference>
<organism evidence="2 3">
    <name type="scientific">Arthrobacter bussei</name>
    <dbReference type="NCBI Taxonomy" id="2594179"/>
    <lineage>
        <taxon>Bacteria</taxon>
        <taxon>Bacillati</taxon>
        <taxon>Actinomycetota</taxon>
        <taxon>Actinomycetes</taxon>
        <taxon>Micrococcales</taxon>
        <taxon>Micrococcaceae</taxon>
        <taxon>Arthrobacter</taxon>
    </lineage>
</organism>
<feature type="region of interest" description="Disordered" evidence="1">
    <location>
        <begin position="1"/>
        <end position="101"/>
    </location>
</feature>
<evidence type="ECO:0000313" key="2">
    <source>
        <dbReference type="EMBL" id="MPY09276.1"/>
    </source>
</evidence>
<feature type="compositionally biased region" description="Basic and acidic residues" evidence="1">
    <location>
        <begin position="42"/>
        <end position="58"/>
    </location>
</feature>
<dbReference type="Proteomes" id="UP000326464">
    <property type="component" value="Unassembled WGS sequence"/>
</dbReference>
<dbReference type="OrthoDB" id="4953397at2"/>
<evidence type="ECO:0000313" key="3">
    <source>
        <dbReference type="Proteomes" id="UP000326464"/>
    </source>
</evidence>
<dbReference type="AlphaFoldDB" id="A0A7X1NM42"/>
<accession>A0A7X1NM42</accession>
<feature type="compositionally biased region" description="Low complexity" evidence="1">
    <location>
        <begin position="22"/>
        <end position="36"/>
    </location>
</feature>
<dbReference type="RefSeq" id="WP_152811602.1">
    <property type="nucleotide sequence ID" value="NZ_VJXX01000001.1"/>
</dbReference>
<sequence length="101" mass="9923">MSESSGILPSGSDADLQEQGVAGPTADAASAAIADAGTGGSEADRLEQGTPAHPDDATARGVVDGEGTGGSEADRLEQAVFLPDDHEDAFSRGGEEAGPTL</sequence>
<proteinExistence type="predicted"/>
<gene>
    <name evidence="2" type="ORF">FNH21_00795</name>
</gene>
<protein>
    <submittedName>
        <fullName evidence="2">Uncharacterized protein</fullName>
    </submittedName>
</protein>